<dbReference type="STRING" id="885580.ENSFDAP00000022039"/>
<dbReference type="GO" id="GO:0015267">
    <property type="term" value="F:channel activity"/>
    <property type="evidence" value="ECO:0007669"/>
    <property type="project" value="InterPro"/>
</dbReference>
<comment type="catalytic activity">
    <reaction evidence="20">
        <text>glycerol(in) = glycerol(out)</text>
        <dbReference type="Rhea" id="RHEA:29675"/>
        <dbReference type="ChEBI" id="CHEBI:17754"/>
    </reaction>
</comment>
<feature type="compositionally biased region" description="Basic residues" evidence="24">
    <location>
        <begin position="133"/>
        <end position="143"/>
    </location>
</feature>
<dbReference type="AlphaFoldDB" id="A0A091DMR1"/>
<dbReference type="InterPro" id="IPR025257">
    <property type="entry name" value="MINDY-3/4_CD"/>
</dbReference>
<dbReference type="InterPro" id="IPR000425">
    <property type="entry name" value="MIP"/>
</dbReference>
<feature type="domain" description="Deubiquitinating enzyme MINDY-3/4 conserved" evidence="26">
    <location>
        <begin position="402"/>
        <end position="734"/>
    </location>
</feature>
<evidence type="ECO:0000256" key="1">
    <source>
        <dbReference type="ARBA" id="ARBA00000707"/>
    </source>
</evidence>
<gene>
    <name evidence="27" type="ORF">H920_07079</name>
</gene>
<comment type="catalytic activity">
    <reaction evidence="18">
        <text>H2O2(out) = H2O2(in)</text>
        <dbReference type="Rhea" id="RHEA:74375"/>
        <dbReference type="ChEBI" id="CHEBI:16240"/>
    </reaction>
</comment>
<evidence type="ECO:0000256" key="20">
    <source>
        <dbReference type="ARBA" id="ARBA00049405"/>
    </source>
</evidence>
<sequence>QGLKKTCVTMDQERPRSDLSINSRNDLRKVLHLELLYRENKAKENPLKTSLELITRFFLDYSGNVDKNLNQETPILALSIPKKNNKLPVRCSETTLVNIYDLSDEDTGWRTPLAETSKARQDSLDGDIASNLSRKRPPHKSKPGHMVPDESTPLTSAWEKMDKLHLLDPCTDVKKAGEKARPKSGLIFRGMMAGPMASSSQDSFRKRSLRRSLTSSSKTQPQEEESPMVPDLSGGTPACLAPEVDPTSSNGSISRSLLGQLSESSKERQKTTPSSPSHLPSKGLPPRGRALPRGLSGDEPAVDGHTELERMSPKLYLPGGNPRVTQERLERAFKHRGSQPSPLRKSHLPVSNKVDDELGALQLEDVEDELTREDVILAPAPSMLKLHIVSKPLDLSTAKEIKTLLFGSTFCCFNEEWKLQSFSFSDIPTLRYGIVQNKGGPCGVLAAVQGCVLQKLLFGGESGANCAMQLQPSDALRTRCLALAFADILWRAGSQKRAVVTLASGTQQFSPTGKYKADGVLETLTLHSVTCYEELVTFLQHTVHQFQVGPYGCILLTLSAILSRSSELVRQDFDVPTSHLIGAHGYCTQELVNLLLTGRAVSNVFNDVMELDSGDGNITLLRGIAARSDIGFLSLFEHYNVCQVGCFLKTPRFPIWVVCSESHFSILFSPQPQLLSNWRAERLFDLYYYDGLANQQEQIRLTVDTTQTIPEDSGKDLVPPLELCIRTNPINRPSPGCGSALGGTGAPSSERSQAKPPANMASEFKKKIFWRAVVAEFLAMTLFVFISIGTALGFNYPVGGNQTAVQDNVKVSLAFGLSIATLAQSVGHISGAHLNPAVTLGLLLSCQISILRAVMYIIAQCVGAIVATAILSGITSNLPENSLGRNDLAVGVNSGQGLGIEIIGTLQLVLCVLATTDRRRRDLGGSAPLAIGLSVALGHLLAIDYTGCGINPARSFGSAVITHNFSNHWIFWVGPFIGGALAVLIYDFILAPRNSDLTDRMKVWTSGQVEEYDLDADDINSRVEMKPK</sequence>
<comment type="similarity">
    <text evidence="3">Belongs to the MIP/aquaporin (TC 1.A.8) family.</text>
</comment>
<comment type="function">
    <text evidence="21">Forms a water channel that facilitates the transport of water across cell membranes, playing a crucial role in water homeostasis in various tissues. Could also be permeable to small solutes including hydrogen peroxide, glycerol and gases such as amonnia (NH3), nitric oxide (NO) and carbon dioxide (CO2). Recruited to the ankyrin-1 complex, a multiprotein complex of the erythrocyte membrane, it could be part of a CO2 metabolon, linking facilitated diffusion of CO2 across the membrane, anion exchange of Cl(-)/HCO3(-) and interconversion of dissolved CO2 and carbonic acid in the cytosol. In vitro, it shows non-selective gated cation channel activity and may be permeable to cations like K(+) and Na(+) in vivo.</text>
</comment>
<dbReference type="GO" id="GO:0021670">
    <property type="term" value="P:lateral ventricle development"/>
    <property type="evidence" value="ECO:0007669"/>
    <property type="project" value="UniProtKB-ARBA"/>
</dbReference>
<feature type="non-terminal residue" evidence="27">
    <location>
        <position position="1"/>
    </location>
</feature>
<dbReference type="GO" id="GO:0004843">
    <property type="term" value="F:cysteine-type deubiquitinase activity"/>
    <property type="evidence" value="ECO:0007669"/>
    <property type="project" value="UniProtKB-UniRule"/>
</dbReference>
<evidence type="ECO:0000256" key="11">
    <source>
        <dbReference type="ARBA" id="ARBA00022807"/>
    </source>
</evidence>
<evidence type="ECO:0000256" key="3">
    <source>
        <dbReference type="ARBA" id="ARBA00006175"/>
    </source>
</evidence>
<dbReference type="PROSITE" id="PS00221">
    <property type="entry name" value="MIP"/>
    <property type="match status" value="1"/>
</dbReference>
<keyword evidence="13 25" id="KW-0472">Membrane</keyword>
<feature type="region of interest" description="Disordered" evidence="24">
    <location>
        <begin position="175"/>
        <end position="323"/>
    </location>
</feature>
<dbReference type="GO" id="GO:0072237">
    <property type="term" value="P:metanephric proximal tubule development"/>
    <property type="evidence" value="ECO:0007669"/>
    <property type="project" value="UniProtKB-ARBA"/>
</dbReference>
<comment type="function">
    <text evidence="23">Hydrolase that can remove 'Lys-48'-linked conjugated ubiquitin from proteins.</text>
</comment>
<feature type="region of interest" description="Disordered" evidence="24">
    <location>
        <begin position="736"/>
        <end position="757"/>
    </location>
</feature>
<evidence type="ECO:0000256" key="21">
    <source>
        <dbReference type="ARBA" id="ARBA00049627"/>
    </source>
</evidence>
<dbReference type="Pfam" id="PF13898">
    <property type="entry name" value="MINDY-3_4_CD"/>
    <property type="match status" value="1"/>
</dbReference>
<evidence type="ECO:0000256" key="2">
    <source>
        <dbReference type="ARBA" id="ARBA00004141"/>
    </source>
</evidence>
<evidence type="ECO:0000256" key="22">
    <source>
        <dbReference type="ARBA" id="ARBA00049693"/>
    </source>
</evidence>
<dbReference type="FunFam" id="1.20.1080.10:FF:000012">
    <property type="entry name" value="Aquaporin-1"/>
    <property type="match status" value="1"/>
</dbReference>
<dbReference type="InterPro" id="IPR023271">
    <property type="entry name" value="Aquaporin-like"/>
</dbReference>
<evidence type="ECO:0000256" key="24">
    <source>
        <dbReference type="SAM" id="MobiDB-lite"/>
    </source>
</evidence>
<dbReference type="NCBIfam" id="TIGR00861">
    <property type="entry name" value="MIP"/>
    <property type="match status" value="1"/>
</dbReference>
<dbReference type="GO" id="GO:1990380">
    <property type="term" value="F:K48-linked deubiquitinase activity"/>
    <property type="evidence" value="ECO:0007669"/>
    <property type="project" value="UniProtKB-UniRule"/>
</dbReference>
<dbReference type="GO" id="GO:0005372">
    <property type="term" value="F:water transmembrane transporter activity"/>
    <property type="evidence" value="ECO:0007669"/>
    <property type="project" value="UniProtKB-ARBA"/>
</dbReference>
<evidence type="ECO:0000256" key="7">
    <source>
        <dbReference type="ARBA" id="ARBA00022692"/>
    </source>
</evidence>
<keyword evidence="9 23" id="KW-0833">Ubl conjugation pathway</keyword>
<evidence type="ECO:0000259" key="26">
    <source>
        <dbReference type="SMART" id="SM01174"/>
    </source>
</evidence>
<dbReference type="InterPro" id="IPR039785">
    <property type="entry name" value="MINY3/4"/>
</dbReference>
<feature type="region of interest" description="Disordered" evidence="24">
    <location>
        <begin position="111"/>
        <end position="152"/>
    </location>
</feature>
<comment type="catalytic activity">
    <reaction evidence="19">
        <text>nitric oxide(out) = nitric oxide(in)</text>
        <dbReference type="Rhea" id="RHEA:74895"/>
        <dbReference type="ChEBI" id="CHEBI:16480"/>
    </reaction>
</comment>
<dbReference type="InterPro" id="IPR023274">
    <property type="entry name" value="Aquaporin_1"/>
</dbReference>
<keyword evidence="14" id="KW-0325">Glycoprotein</keyword>
<keyword evidence="8" id="KW-0677">Repeat</keyword>
<evidence type="ECO:0000256" key="12">
    <source>
        <dbReference type="ARBA" id="ARBA00022989"/>
    </source>
</evidence>
<dbReference type="SUPFAM" id="SSF81338">
    <property type="entry name" value="Aquaporin-like"/>
    <property type="match status" value="1"/>
</dbReference>
<dbReference type="GO" id="GO:0006508">
    <property type="term" value="P:proteolysis"/>
    <property type="evidence" value="ECO:0007669"/>
    <property type="project" value="UniProtKB-KW"/>
</dbReference>
<dbReference type="PRINTS" id="PR02013">
    <property type="entry name" value="AQUAPORIN1"/>
</dbReference>
<dbReference type="GO" id="GO:0071108">
    <property type="term" value="P:protein K48-linked deubiquitination"/>
    <property type="evidence" value="ECO:0007669"/>
    <property type="project" value="InterPro"/>
</dbReference>
<comment type="catalytic activity">
    <reaction evidence="15">
        <text>H2O(in) = H2O(out)</text>
        <dbReference type="Rhea" id="RHEA:29667"/>
        <dbReference type="ChEBI" id="CHEBI:15377"/>
    </reaction>
</comment>
<dbReference type="PANTHER" id="PTHR12473">
    <property type="entry name" value="UBIQUITIN CARBOXYL-TERMINAL HYDROLASE MINDY-4-RELATED"/>
    <property type="match status" value="1"/>
</dbReference>
<evidence type="ECO:0000256" key="8">
    <source>
        <dbReference type="ARBA" id="ARBA00022737"/>
    </source>
</evidence>
<comment type="catalytic activity">
    <reaction evidence="16">
        <text>CO2(out) = CO2(in)</text>
        <dbReference type="Rhea" id="RHEA:74891"/>
        <dbReference type="ChEBI" id="CHEBI:16526"/>
    </reaction>
</comment>
<dbReference type="Pfam" id="PF26038">
    <property type="entry name" value="Dimer_MINDY4_N"/>
    <property type="match status" value="1"/>
</dbReference>
<comment type="similarity">
    <text evidence="4 23">Belongs to the MINDY deubiquitinase family. FAM188 subfamily.</text>
</comment>
<dbReference type="EC" id="3.4.19.12" evidence="23"/>
<evidence type="ECO:0000313" key="27">
    <source>
        <dbReference type="EMBL" id="KFO31565.1"/>
    </source>
</evidence>
<evidence type="ECO:0000256" key="15">
    <source>
        <dbReference type="ARBA" id="ARBA00034651"/>
    </source>
</evidence>
<evidence type="ECO:0000256" key="14">
    <source>
        <dbReference type="ARBA" id="ARBA00023180"/>
    </source>
</evidence>
<dbReference type="InterPro" id="IPR059022">
    <property type="entry name" value="MINDY4_N"/>
</dbReference>
<feature type="transmembrane region" description="Helical" evidence="25">
    <location>
        <begin position="768"/>
        <end position="792"/>
    </location>
</feature>
<evidence type="ECO:0000256" key="16">
    <source>
        <dbReference type="ARBA" id="ARBA00035761"/>
    </source>
</evidence>
<feature type="transmembrane region" description="Helical" evidence="25">
    <location>
        <begin position="894"/>
        <end position="915"/>
    </location>
</feature>
<evidence type="ECO:0000256" key="13">
    <source>
        <dbReference type="ARBA" id="ARBA00023136"/>
    </source>
</evidence>
<dbReference type="Pfam" id="PF00230">
    <property type="entry name" value="MIP"/>
    <property type="match status" value="1"/>
</dbReference>
<dbReference type="eggNOG" id="KOG2871">
    <property type="taxonomic scope" value="Eukaryota"/>
</dbReference>
<dbReference type="GO" id="GO:0005903">
    <property type="term" value="C:brush border"/>
    <property type="evidence" value="ECO:0007669"/>
    <property type="project" value="UniProtKB-ARBA"/>
</dbReference>
<feature type="transmembrane region" description="Helical" evidence="25">
    <location>
        <begin position="969"/>
        <end position="991"/>
    </location>
</feature>
<dbReference type="InterPro" id="IPR022357">
    <property type="entry name" value="MIP_CS"/>
</dbReference>
<evidence type="ECO:0000313" key="28">
    <source>
        <dbReference type="Proteomes" id="UP000028990"/>
    </source>
</evidence>
<evidence type="ECO:0000256" key="23">
    <source>
        <dbReference type="RuleBase" id="RU367088"/>
    </source>
</evidence>
<dbReference type="EMBL" id="KN122264">
    <property type="protein sequence ID" value="KFO31565.1"/>
    <property type="molecule type" value="Genomic_DNA"/>
</dbReference>
<organism evidence="27 28">
    <name type="scientific">Fukomys damarensis</name>
    <name type="common">Damaraland mole rat</name>
    <name type="synonym">Cryptomys damarensis</name>
    <dbReference type="NCBI Taxonomy" id="885580"/>
    <lineage>
        <taxon>Eukaryota</taxon>
        <taxon>Metazoa</taxon>
        <taxon>Chordata</taxon>
        <taxon>Craniata</taxon>
        <taxon>Vertebrata</taxon>
        <taxon>Euteleostomi</taxon>
        <taxon>Mammalia</taxon>
        <taxon>Eutheria</taxon>
        <taxon>Euarchontoglires</taxon>
        <taxon>Glires</taxon>
        <taxon>Rodentia</taxon>
        <taxon>Hystricomorpha</taxon>
        <taxon>Bathyergidae</taxon>
        <taxon>Fukomys</taxon>
    </lineage>
</organism>
<evidence type="ECO:0000256" key="10">
    <source>
        <dbReference type="ARBA" id="ARBA00022801"/>
    </source>
</evidence>
<feature type="compositionally biased region" description="Polar residues" evidence="24">
    <location>
        <begin position="246"/>
        <end position="263"/>
    </location>
</feature>
<comment type="catalytic activity">
    <reaction evidence="1 23">
        <text>Thiol-dependent hydrolysis of ester, thioester, amide, peptide and isopeptide bonds formed by the C-terminal Gly of ubiquitin (a 76-residue protein attached to proteins as an intracellular targeting signal).</text>
        <dbReference type="EC" id="3.4.19.12"/>
    </reaction>
</comment>
<name>A0A091DMR1_FUKDA</name>
<evidence type="ECO:0000256" key="17">
    <source>
        <dbReference type="ARBA" id="ARBA00037630"/>
    </source>
</evidence>
<feature type="compositionally biased region" description="Basic and acidic residues" evidence="24">
    <location>
        <begin position="302"/>
        <end position="312"/>
    </location>
</feature>
<keyword evidence="12 25" id="KW-1133">Transmembrane helix</keyword>
<comment type="subcellular location">
    <subcellularLocation>
        <location evidence="2">Membrane</location>
        <topology evidence="2">Multi-pass membrane protein</topology>
    </subcellularLocation>
</comment>
<evidence type="ECO:0000256" key="19">
    <source>
        <dbReference type="ARBA" id="ARBA00048803"/>
    </source>
</evidence>
<dbReference type="CDD" id="cd00333">
    <property type="entry name" value="MIP"/>
    <property type="match status" value="1"/>
</dbReference>
<evidence type="ECO:0000256" key="25">
    <source>
        <dbReference type="SAM" id="Phobius"/>
    </source>
</evidence>
<dbReference type="GO" id="GO:0016020">
    <property type="term" value="C:membrane"/>
    <property type="evidence" value="ECO:0007669"/>
    <property type="project" value="UniProtKB-SubCell"/>
</dbReference>
<dbReference type="SMR" id="A0A091DMR1"/>
<evidence type="ECO:0000256" key="9">
    <source>
        <dbReference type="ARBA" id="ARBA00022786"/>
    </source>
</evidence>
<dbReference type="PANTHER" id="PTHR12473:SF8">
    <property type="entry name" value="UBIQUITIN CARBOXYL-TERMINAL HYDROLASE MINDY-4-RELATED"/>
    <property type="match status" value="1"/>
</dbReference>
<dbReference type="SMART" id="SM01174">
    <property type="entry name" value="DUF4205"/>
    <property type="match status" value="1"/>
</dbReference>
<accession>A0A091DMR1</accession>
<dbReference type="PRINTS" id="PR00783">
    <property type="entry name" value="MINTRINSICP"/>
</dbReference>
<reference evidence="27 28" key="1">
    <citation type="submission" date="2013-11" db="EMBL/GenBank/DDBJ databases">
        <title>The Damaraland mole rat (Fukomys damarensis) genome and evolution of African mole rats.</title>
        <authorList>
            <person name="Gladyshev V.N."/>
            <person name="Fang X."/>
        </authorList>
    </citation>
    <scope>NUCLEOTIDE SEQUENCE [LARGE SCALE GENOMIC DNA]</scope>
    <source>
        <tissue evidence="27">Liver</tissue>
    </source>
</reference>
<evidence type="ECO:0000256" key="4">
    <source>
        <dbReference type="ARBA" id="ARBA00011074"/>
    </source>
</evidence>
<keyword evidence="10 23" id="KW-0378">Hydrolase</keyword>
<protein>
    <recommendedName>
        <fullName evidence="23">Ubiquitin carboxyl-terminal hydrolase MINDY</fullName>
        <ecNumber evidence="23">3.4.19.12</ecNumber>
    </recommendedName>
</protein>
<comment type="subunit">
    <text evidence="22">Homotetramer; each monomer provides an independent water pore. Component of the ankyrin-1 complex in the erythrocyte, composed of ANK1, RHCE, RHAG, SLC4A1, EPB42, GYPA, GYPB and AQP1. Interacts with EPHB2; involved in endolymph production in the inner ear. Identified in a complex with STOM. Interacts (via the N-terminal) with ANK1 (via ANK 1-5 repeats). Interacts (via the C-terminal) with EPB42.</text>
</comment>
<dbReference type="Proteomes" id="UP000028990">
    <property type="component" value="Unassembled WGS sequence"/>
</dbReference>
<comment type="function">
    <text evidence="17">Probable hydrolase that can remove 'Lys-48'-linked conjugated ubiquitin from proteins.</text>
</comment>
<dbReference type="Gene3D" id="1.20.1080.10">
    <property type="entry name" value="Glycerol uptake facilitator protein"/>
    <property type="match status" value="1"/>
</dbReference>
<proteinExistence type="inferred from homology"/>
<keyword evidence="7 25" id="KW-0812">Transmembrane</keyword>
<evidence type="ECO:0000256" key="6">
    <source>
        <dbReference type="ARBA" id="ARBA00022670"/>
    </source>
</evidence>
<evidence type="ECO:0000256" key="5">
    <source>
        <dbReference type="ARBA" id="ARBA00022448"/>
    </source>
</evidence>
<keyword evidence="11 23" id="KW-0788">Thiol protease</keyword>
<evidence type="ECO:0000256" key="18">
    <source>
        <dbReference type="ARBA" id="ARBA00047305"/>
    </source>
</evidence>
<feature type="transmembrane region" description="Helical" evidence="25">
    <location>
        <begin position="853"/>
        <end position="874"/>
    </location>
</feature>
<feature type="transmembrane region" description="Helical" evidence="25">
    <location>
        <begin position="927"/>
        <end position="947"/>
    </location>
</feature>
<keyword evidence="28" id="KW-1185">Reference proteome</keyword>
<keyword evidence="6 23" id="KW-0645">Protease</keyword>
<keyword evidence="5" id="KW-0813">Transport</keyword>